<sequence>MNLFLIIITSLSIGIVIYHHALYPMLLRWFASRHPVKGIEPTCRNFAESKKDRTLPLITMIIPAYNEAQWIAEKIRNLSCLDYPSSKLKIIIACDGCTDDTVTIAYNTIQEALCADTHFEILDFEHNQGKVALLNQLIPQYQSSDIIALSDVSALLSYDALLIAAKHFENKNVGVVNPTYHLLAPSSEGEKKYWEYQTSIKQQEATLGSSLGSHGAFYLFRSELFIHLESDTINDDFILPMMIVKQGYQAVYDPSILALELEHVVQEEDFSRRLRISAGNVQQLFRLITLFNPKYKGTAFTFFSGKGLRAMMPYFMLIAYVGSACLLSNHLFLIAFIGQTLGYCIGIISLFFPTLFSNKYCQILAYLVSGHMANLLGGLNYIFKKPTVPWTRVQK</sequence>
<dbReference type="CDD" id="cd06439">
    <property type="entry name" value="CESA_like_1"/>
    <property type="match status" value="1"/>
</dbReference>
<dbReference type="Pfam" id="PF13641">
    <property type="entry name" value="Glyco_tranf_2_3"/>
    <property type="match status" value="1"/>
</dbReference>
<protein>
    <submittedName>
        <fullName evidence="5">Glycosyl transferase</fullName>
    </submittedName>
</protein>
<keyword evidence="4" id="KW-0812">Transmembrane</keyword>
<dbReference type="AlphaFoldDB" id="A0A1B9P7D0"/>
<name>A0A1B9P7D0_ALIFS</name>
<keyword evidence="3 5" id="KW-0808">Transferase</keyword>
<keyword evidence="4" id="KW-1133">Transmembrane helix</keyword>
<dbReference type="InterPro" id="IPR029044">
    <property type="entry name" value="Nucleotide-diphossugar_trans"/>
</dbReference>
<feature type="transmembrane region" description="Helical" evidence="4">
    <location>
        <begin position="314"/>
        <end position="334"/>
    </location>
</feature>
<feature type="transmembrane region" description="Helical" evidence="4">
    <location>
        <begin position="340"/>
        <end position="356"/>
    </location>
</feature>
<evidence type="ECO:0000256" key="4">
    <source>
        <dbReference type="SAM" id="Phobius"/>
    </source>
</evidence>
<dbReference type="SUPFAM" id="SSF53448">
    <property type="entry name" value="Nucleotide-diphospho-sugar transferases"/>
    <property type="match status" value="1"/>
</dbReference>
<evidence type="ECO:0000313" key="5">
    <source>
        <dbReference type="EMBL" id="GEK15330.1"/>
    </source>
</evidence>
<dbReference type="EMBL" id="BJTZ01000028">
    <property type="protein sequence ID" value="GEK15330.1"/>
    <property type="molecule type" value="Genomic_DNA"/>
</dbReference>
<accession>A0A1B9P7D0</accession>
<dbReference type="RefSeq" id="WP_065641693.1">
    <property type="nucleotide sequence ID" value="NZ_BJTZ01000028.1"/>
</dbReference>
<dbReference type="PANTHER" id="PTHR43630">
    <property type="entry name" value="POLY-BETA-1,6-N-ACETYL-D-GLUCOSAMINE SYNTHASE"/>
    <property type="match status" value="1"/>
</dbReference>
<reference evidence="5 6" key="1">
    <citation type="submission" date="2019-07" db="EMBL/GenBank/DDBJ databases">
        <title>Whole genome shotgun sequence of Aliivibrio fischeri NBRC 101058.</title>
        <authorList>
            <person name="Hosoyama A."/>
            <person name="Uohara A."/>
            <person name="Ohji S."/>
            <person name="Ichikawa N."/>
        </authorList>
    </citation>
    <scope>NUCLEOTIDE SEQUENCE [LARGE SCALE GENOMIC DNA]</scope>
    <source>
        <strain evidence="5 6">NBRC 101058</strain>
    </source>
</reference>
<evidence type="ECO:0000256" key="3">
    <source>
        <dbReference type="ARBA" id="ARBA00022679"/>
    </source>
</evidence>
<evidence type="ECO:0000313" key="6">
    <source>
        <dbReference type="Proteomes" id="UP000321787"/>
    </source>
</evidence>
<feature type="transmembrane region" description="Helical" evidence="4">
    <location>
        <begin position="363"/>
        <end position="383"/>
    </location>
</feature>
<keyword evidence="2" id="KW-0328">Glycosyltransferase</keyword>
<evidence type="ECO:0000256" key="2">
    <source>
        <dbReference type="ARBA" id="ARBA00022676"/>
    </source>
</evidence>
<feature type="transmembrane region" description="Helical" evidence="4">
    <location>
        <begin position="6"/>
        <end position="27"/>
    </location>
</feature>
<comment type="caution">
    <text evidence="5">The sequence shown here is derived from an EMBL/GenBank/DDBJ whole genome shotgun (WGS) entry which is preliminary data.</text>
</comment>
<gene>
    <name evidence="5" type="primary">sypQ</name>
    <name evidence="5" type="ORF">AFI02nite_33660</name>
</gene>
<dbReference type="PANTHER" id="PTHR43630:SF1">
    <property type="entry name" value="POLY-BETA-1,6-N-ACETYL-D-GLUCOSAMINE SYNTHASE"/>
    <property type="match status" value="1"/>
</dbReference>
<dbReference type="Proteomes" id="UP000321787">
    <property type="component" value="Unassembled WGS sequence"/>
</dbReference>
<comment type="similarity">
    <text evidence="1">Belongs to the glycosyltransferase 2 family.</text>
</comment>
<dbReference type="GO" id="GO:0016757">
    <property type="term" value="F:glycosyltransferase activity"/>
    <property type="evidence" value="ECO:0007669"/>
    <property type="project" value="UniProtKB-KW"/>
</dbReference>
<proteinExistence type="inferred from homology"/>
<keyword evidence="4" id="KW-0472">Membrane</keyword>
<dbReference type="Gene3D" id="3.90.550.10">
    <property type="entry name" value="Spore Coat Polysaccharide Biosynthesis Protein SpsA, Chain A"/>
    <property type="match status" value="1"/>
</dbReference>
<evidence type="ECO:0000256" key="1">
    <source>
        <dbReference type="ARBA" id="ARBA00006739"/>
    </source>
</evidence>
<organism evidence="5 6">
    <name type="scientific">Aliivibrio fischeri</name>
    <name type="common">Vibrio fischeri</name>
    <dbReference type="NCBI Taxonomy" id="668"/>
    <lineage>
        <taxon>Bacteria</taxon>
        <taxon>Pseudomonadati</taxon>
        <taxon>Pseudomonadota</taxon>
        <taxon>Gammaproteobacteria</taxon>
        <taxon>Vibrionales</taxon>
        <taxon>Vibrionaceae</taxon>
        <taxon>Aliivibrio</taxon>
    </lineage>
</organism>